<sequence>MLNPFKKKYSGSELKTFDFLSRVKFFNRLKNSELERFLPGIHYRKYKKDEVVFFSKDPSQAIYIVRNGSVNLTIDIKDNFEGILKVKGGECFGENALLENTNRVYTAIVESDEADLMVIPHYAIQEIFDSNAEIKSKMITSLAEFYNENNHRLFKSYQSSFGFFSLNQMFK</sequence>
<dbReference type="SUPFAM" id="SSF51206">
    <property type="entry name" value="cAMP-binding domain-like"/>
    <property type="match status" value="1"/>
</dbReference>
<proteinExistence type="predicted"/>
<feature type="domain" description="Cyclic nucleotide-binding" evidence="1">
    <location>
        <begin position="25"/>
        <end position="145"/>
    </location>
</feature>
<dbReference type="InterPro" id="IPR018490">
    <property type="entry name" value="cNMP-bd_dom_sf"/>
</dbReference>
<organism evidence="2 3">
    <name type="scientific">Anditalea andensis</name>
    <dbReference type="NCBI Taxonomy" id="1048983"/>
    <lineage>
        <taxon>Bacteria</taxon>
        <taxon>Pseudomonadati</taxon>
        <taxon>Bacteroidota</taxon>
        <taxon>Cytophagia</taxon>
        <taxon>Cytophagales</taxon>
        <taxon>Cytophagaceae</taxon>
        <taxon>Anditalea</taxon>
    </lineage>
</organism>
<dbReference type="eggNOG" id="COG0664">
    <property type="taxonomic scope" value="Bacteria"/>
</dbReference>
<evidence type="ECO:0000313" key="3">
    <source>
        <dbReference type="Proteomes" id="UP000027821"/>
    </source>
</evidence>
<dbReference type="STRING" id="1048983.EL17_04445"/>
<comment type="caution">
    <text evidence="2">The sequence shown here is derived from an EMBL/GenBank/DDBJ whole genome shotgun (WGS) entry which is preliminary data.</text>
</comment>
<dbReference type="EMBL" id="JMIH01000014">
    <property type="protein sequence ID" value="KEO74932.1"/>
    <property type="molecule type" value="Genomic_DNA"/>
</dbReference>
<dbReference type="PANTHER" id="PTHR23011:SF28">
    <property type="entry name" value="CYCLIC NUCLEOTIDE-BINDING DOMAIN CONTAINING PROTEIN"/>
    <property type="match status" value="1"/>
</dbReference>
<protein>
    <submittedName>
        <fullName evidence="2">Cyclic nucleotide-binding protein</fullName>
    </submittedName>
</protein>
<reference evidence="2 3" key="1">
    <citation type="submission" date="2014-04" db="EMBL/GenBank/DDBJ databases">
        <title>Characterization and application of a salt tolerant electro-active bacterium.</title>
        <authorList>
            <person name="Yang L."/>
            <person name="Wei S."/>
            <person name="Tay Q.X.M."/>
        </authorList>
    </citation>
    <scope>NUCLEOTIDE SEQUENCE [LARGE SCALE GENOMIC DNA]</scope>
    <source>
        <strain evidence="2 3">LY1</strain>
    </source>
</reference>
<dbReference type="Gene3D" id="2.60.120.10">
    <property type="entry name" value="Jelly Rolls"/>
    <property type="match status" value="1"/>
</dbReference>
<dbReference type="AlphaFoldDB" id="A0A074LM16"/>
<name>A0A074LM16_9BACT</name>
<dbReference type="InterPro" id="IPR014710">
    <property type="entry name" value="RmlC-like_jellyroll"/>
</dbReference>
<dbReference type="PROSITE" id="PS50042">
    <property type="entry name" value="CNMP_BINDING_3"/>
    <property type="match status" value="1"/>
</dbReference>
<accession>A0A074LM16</accession>
<dbReference type="Pfam" id="PF00027">
    <property type="entry name" value="cNMP_binding"/>
    <property type="match status" value="1"/>
</dbReference>
<dbReference type="CDD" id="cd00038">
    <property type="entry name" value="CAP_ED"/>
    <property type="match status" value="1"/>
</dbReference>
<keyword evidence="3" id="KW-1185">Reference proteome</keyword>
<dbReference type="OrthoDB" id="1523752at2"/>
<evidence type="ECO:0000259" key="1">
    <source>
        <dbReference type="PROSITE" id="PS50042"/>
    </source>
</evidence>
<evidence type="ECO:0000313" key="2">
    <source>
        <dbReference type="EMBL" id="KEO74932.1"/>
    </source>
</evidence>
<dbReference type="RefSeq" id="WP_035071311.1">
    <property type="nucleotide sequence ID" value="NZ_JMIH01000014.1"/>
</dbReference>
<dbReference type="SMART" id="SM00100">
    <property type="entry name" value="cNMP"/>
    <property type="match status" value="1"/>
</dbReference>
<dbReference type="PANTHER" id="PTHR23011">
    <property type="entry name" value="CYCLIC NUCLEOTIDE-BINDING DOMAIN CONTAINING PROTEIN"/>
    <property type="match status" value="1"/>
</dbReference>
<dbReference type="InterPro" id="IPR000595">
    <property type="entry name" value="cNMP-bd_dom"/>
</dbReference>
<gene>
    <name evidence="2" type="ORF">EL17_04445</name>
</gene>
<dbReference type="Proteomes" id="UP000027821">
    <property type="component" value="Unassembled WGS sequence"/>
</dbReference>